<dbReference type="AlphaFoldDB" id="A0AAD9DSE0"/>
<keyword evidence="2" id="KW-1185">Reference proteome</keyword>
<name>A0AAD9DSE0_9TELE</name>
<accession>A0AAD9DSE0</accession>
<reference evidence="1" key="1">
    <citation type="submission" date="2023-03" db="EMBL/GenBank/DDBJ databases">
        <title>Electrophorus voltai genome.</title>
        <authorList>
            <person name="Bian C."/>
        </authorList>
    </citation>
    <scope>NUCLEOTIDE SEQUENCE</scope>
    <source>
        <strain evidence="1">CB-2022</strain>
        <tissue evidence="1">Muscle</tissue>
    </source>
</reference>
<evidence type="ECO:0000313" key="1">
    <source>
        <dbReference type="EMBL" id="KAK1790999.1"/>
    </source>
</evidence>
<dbReference type="Proteomes" id="UP001239994">
    <property type="component" value="Unassembled WGS sequence"/>
</dbReference>
<comment type="caution">
    <text evidence="1">The sequence shown here is derived from an EMBL/GenBank/DDBJ whole genome shotgun (WGS) entry which is preliminary data.</text>
</comment>
<protein>
    <submittedName>
        <fullName evidence="1">Uncharacterized protein</fullName>
    </submittedName>
</protein>
<organism evidence="1 2">
    <name type="scientific">Electrophorus voltai</name>
    <dbReference type="NCBI Taxonomy" id="2609070"/>
    <lineage>
        <taxon>Eukaryota</taxon>
        <taxon>Metazoa</taxon>
        <taxon>Chordata</taxon>
        <taxon>Craniata</taxon>
        <taxon>Vertebrata</taxon>
        <taxon>Euteleostomi</taxon>
        <taxon>Actinopterygii</taxon>
        <taxon>Neopterygii</taxon>
        <taxon>Teleostei</taxon>
        <taxon>Ostariophysi</taxon>
        <taxon>Gymnotiformes</taxon>
        <taxon>Gymnotoidei</taxon>
        <taxon>Gymnotidae</taxon>
        <taxon>Electrophorus</taxon>
    </lineage>
</organism>
<gene>
    <name evidence="1" type="ORF">P4O66_002050</name>
</gene>
<proteinExistence type="predicted"/>
<sequence>MESESTAIVLVPLHNALQGQTASPSSSMMIMAATTASTTIGSAVVNANLVFNNSSPVPSESMALNAVKSLLSSRGANITGPVKVQNITYEKLSDTSYEITFIFSLGISQAVFSTFNELWNFVNNALNTILNEPNDEKFEPQTYTFTVYFNIDFAIEVKGNMNYTFKKNQKTGPITYLIMLQRDLEISDTSYAVIFTFSLSNISMPNSTDLRNSTSSQVKSSINKALNTLVNEPNASPIEPQSSTYTLGSAVVNTRLIFNNSSPIPSESMVLSAVRILLSTRLSNISDSVNVLSDSYEKISDTSYAVIFTFSLSNISMPNSTDLRNSTSSQVKSSINKALNTLVNEPNASPIEPQSSTYTKSSANQIQGNMEYTFQNGDTRIPVSYLNELQILLEISDTSYAVIFTFSLSNISMPNSTDLRNSTSSQVKSSINKALNTLVNEPNASPIEPQSSTYTLGSAVVNTRLIFNNSSPIPSESMVLSAVRILLSTRLSNISDSVKVLSDSYEKISDTSYAVIFTFSLSNISMPNSTELRNSTISQVQSSINKALNTLVNEPNTSPIEPQSSTCTLGSAVVNTRLIFNNSSPIPIESMVLNAVIILLSTRLSNISDSVKVLSDSYEKISDTSYAVIFTFSLSNISMPNSTELRNSTISQVQSSINKALNTLVNEPNTSPIEPQSSTCTKISANQIQGNMEYTFQNGDTRIPVSYLNELQILLGVIRTTPPTANLPLQSTTTPNLLGTVLIYIHVMFKNVGLPTEAQVLAAYALLDPSVRVKRDITISKLNPPVSIQNITYQKMDNSSYAIGFAFKISNVSMAAIKDLRNDTYVLIRNTTNNLMNKILNAQGATPVVFSNTTYTFGKALIYITLVIKNITHIPSENEFLTAYTQLKSSVTTPPEVDSNSYRINFGYMISNVPMATKTELNKETYGLLEQTTNILVSVSHFYALVNNTLIVANAEYVYVPGDINFPSAFLAELLHISDLAPGGACVYCVVAVLLYGGATTEDNLIMSSTQHGMDSFEKKLGAKKY</sequence>
<evidence type="ECO:0000313" key="2">
    <source>
        <dbReference type="Proteomes" id="UP001239994"/>
    </source>
</evidence>
<dbReference type="EMBL" id="JAROKS010000020">
    <property type="protein sequence ID" value="KAK1790999.1"/>
    <property type="molecule type" value="Genomic_DNA"/>
</dbReference>